<name>A0ABU2NIY7_9PSEU</name>
<accession>A0ABU2NIY7</accession>
<evidence type="ECO:0000313" key="1">
    <source>
        <dbReference type="EMBL" id="MDT0353942.1"/>
    </source>
</evidence>
<evidence type="ECO:0000313" key="2">
    <source>
        <dbReference type="Proteomes" id="UP001183202"/>
    </source>
</evidence>
<keyword evidence="2" id="KW-1185">Reference proteome</keyword>
<gene>
    <name evidence="1" type="ORF">RM445_31120</name>
</gene>
<dbReference type="EMBL" id="JAVREJ010000054">
    <property type="protein sequence ID" value="MDT0353942.1"/>
    <property type="molecule type" value="Genomic_DNA"/>
</dbReference>
<sequence>MQLNAYNQEILCRPGRSTASLAVTVIGSVVVKWAFSVVPCRSLGWAHDRAQRRLIFVAAGRISGRRYPLLQRPQRIDVIPEARDQFLSRALKLADEAHRGVPPQL</sequence>
<proteinExistence type="predicted"/>
<comment type="caution">
    <text evidence="1">The sequence shown here is derived from an EMBL/GenBank/DDBJ whole genome shotgun (WGS) entry which is preliminary data.</text>
</comment>
<organism evidence="1 2">
    <name type="scientific">Pseudonocardia charpentierae</name>
    <dbReference type="NCBI Taxonomy" id="3075545"/>
    <lineage>
        <taxon>Bacteria</taxon>
        <taxon>Bacillati</taxon>
        <taxon>Actinomycetota</taxon>
        <taxon>Actinomycetes</taxon>
        <taxon>Pseudonocardiales</taxon>
        <taxon>Pseudonocardiaceae</taxon>
        <taxon>Pseudonocardia</taxon>
    </lineage>
</organism>
<reference evidence="2" key="1">
    <citation type="submission" date="2023-07" db="EMBL/GenBank/DDBJ databases">
        <title>30 novel species of actinomycetes from the DSMZ collection.</title>
        <authorList>
            <person name="Nouioui I."/>
        </authorList>
    </citation>
    <scope>NUCLEOTIDE SEQUENCE [LARGE SCALE GENOMIC DNA]</scope>
    <source>
        <strain evidence="2">DSM 45834</strain>
    </source>
</reference>
<dbReference type="Proteomes" id="UP001183202">
    <property type="component" value="Unassembled WGS sequence"/>
</dbReference>
<dbReference type="RefSeq" id="WP_311560451.1">
    <property type="nucleotide sequence ID" value="NZ_JAVREJ010000054.1"/>
</dbReference>
<protein>
    <submittedName>
        <fullName evidence="1">Uncharacterized protein</fullName>
    </submittedName>
</protein>